<name>A0A2R6RHP5_9APHY</name>
<comment type="caution">
    <text evidence="1">The sequence shown here is derived from an EMBL/GenBank/DDBJ whole genome shotgun (WGS) entry which is preliminary data.</text>
</comment>
<dbReference type="STRING" id="98765.A0A2R6RHP5"/>
<reference evidence="1 2" key="1">
    <citation type="submission" date="2018-02" db="EMBL/GenBank/DDBJ databases">
        <title>Genome sequence of the basidiomycete white-rot fungus Phlebia centrifuga.</title>
        <authorList>
            <person name="Granchi Z."/>
            <person name="Peng M."/>
            <person name="de Vries R.P."/>
            <person name="Hilden K."/>
            <person name="Makela M.R."/>
            <person name="Grigoriev I."/>
            <person name="Riley R."/>
        </authorList>
    </citation>
    <scope>NUCLEOTIDE SEQUENCE [LARGE SCALE GENOMIC DNA]</scope>
    <source>
        <strain evidence="1 2">FBCC195</strain>
    </source>
</reference>
<proteinExistence type="predicted"/>
<organism evidence="1 2">
    <name type="scientific">Hermanssonia centrifuga</name>
    <dbReference type="NCBI Taxonomy" id="98765"/>
    <lineage>
        <taxon>Eukaryota</taxon>
        <taxon>Fungi</taxon>
        <taxon>Dikarya</taxon>
        <taxon>Basidiomycota</taxon>
        <taxon>Agaricomycotina</taxon>
        <taxon>Agaricomycetes</taxon>
        <taxon>Polyporales</taxon>
        <taxon>Meruliaceae</taxon>
        <taxon>Hermanssonia</taxon>
    </lineage>
</organism>
<sequence>MIPYCRRYRQALADAFDVYLQIIQLVDKRILSALGHDSENWCVLNACPPCGYELDNEPPLVFSRMYAMDGNNSLKCIAKIGDRKAGDTRIFQDSNY</sequence>
<dbReference type="Proteomes" id="UP000186601">
    <property type="component" value="Unassembled WGS sequence"/>
</dbReference>
<accession>A0A2R6RHP5</accession>
<keyword evidence="2" id="KW-1185">Reference proteome</keyword>
<evidence type="ECO:0000313" key="1">
    <source>
        <dbReference type="EMBL" id="PSS29560.1"/>
    </source>
</evidence>
<protein>
    <submittedName>
        <fullName evidence="1">Uncharacterized protein</fullName>
    </submittedName>
</protein>
<dbReference type="EMBL" id="MLYV02000257">
    <property type="protein sequence ID" value="PSS29560.1"/>
    <property type="molecule type" value="Genomic_DNA"/>
</dbReference>
<dbReference type="OrthoDB" id="2801766at2759"/>
<gene>
    <name evidence="1" type="ORF">PHLCEN_2v2951</name>
</gene>
<evidence type="ECO:0000313" key="2">
    <source>
        <dbReference type="Proteomes" id="UP000186601"/>
    </source>
</evidence>
<dbReference type="AlphaFoldDB" id="A0A2R6RHP5"/>